<gene>
    <name evidence="4" type="ORF">DNG_07526</name>
</gene>
<keyword evidence="5" id="KW-1185">Reference proteome</keyword>
<dbReference type="AlphaFoldDB" id="A0AAE8N1T1"/>
<dbReference type="SUPFAM" id="SSF52540">
    <property type="entry name" value="P-loop containing nucleoside triphosphate hydrolases"/>
    <property type="match status" value="1"/>
</dbReference>
<feature type="domain" description="NACHT" evidence="3">
    <location>
        <begin position="97"/>
        <end position="248"/>
    </location>
</feature>
<dbReference type="Gene3D" id="2.130.10.10">
    <property type="entry name" value="YVTN repeat-like/Quinoprotein amine dehydrogenase"/>
    <property type="match status" value="1"/>
</dbReference>
<organism evidence="4 5">
    <name type="scientific">Cephalotrichum gorgonifer</name>
    <dbReference type="NCBI Taxonomy" id="2041049"/>
    <lineage>
        <taxon>Eukaryota</taxon>
        <taxon>Fungi</taxon>
        <taxon>Dikarya</taxon>
        <taxon>Ascomycota</taxon>
        <taxon>Pezizomycotina</taxon>
        <taxon>Sordariomycetes</taxon>
        <taxon>Hypocreomycetidae</taxon>
        <taxon>Microascales</taxon>
        <taxon>Microascaceae</taxon>
        <taxon>Cephalotrichum</taxon>
    </lineage>
</organism>
<dbReference type="PROSITE" id="PS50837">
    <property type="entry name" value="NACHT"/>
    <property type="match status" value="1"/>
</dbReference>
<name>A0AAE8N1T1_9PEZI</name>
<feature type="region of interest" description="Disordered" evidence="2">
    <location>
        <begin position="1007"/>
        <end position="1042"/>
    </location>
</feature>
<feature type="compositionally biased region" description="Basic and acidic residues" evidence="2">
    <location>
        <begin position="1008"/>
        <end position="1022"/>
    </location>
</feature>
<protein>
    <recommendedName>
        <fullName evidence="3">NACHT domain-containing protein</fullName>
    </recommendedName>
</protein>
<dbReference type="PANTHER" id="PTHR10039">
    <property type="entry name" value="AMELOGENIN"/>
    <property type="match status" value="1"/>
</dbReference>
<evidence type="ECO:0000313" key="5">
    <source>
        <dbReference type="Proteomes" id="UP001187682"/>
    </source>
</evidence>
<dbReference type="InterPro" id="IPR027417">
    <property type="entry name" value="P-loop_NTPase"/>
</dbReference>
<evidence type="ECO:0000259" key="3">
    <source>
        <dbReference type="PROSITE" id="PS50837"/>
    </source>
</evidence>
<sequence length="1061" mass="117360">MSGPKIPLTPASGSASVNIHAQTNHGYIAGIQNGPTSITFNTSTVTDASFLQALQVNPGDLRTNAIESVSDRIIPACWDWILDHAAYKSWLNAVDSRLLWISGGPGKGKTVMAISLVAELAASKDAVVCDFFCRHMDDRGNTASAILRGLIHGLAQNQRHLVGFIRDKYKTPEDVSSAQFKELWSLLREMVAGFKGPKAIYLVIDAVDECRDEPEILKLLEFIKRDPFKLSQTSIRWLITSRPSSELERIIGTHFGMNTIDLSKEEKVSQSVEAFIKHVVNGMDGWNKKSKDDVLSFLGQGTESTFLYVSLVWKELYRVPEWEVSTRLATLQNNPNSVLHQMYRLMLDRTLATDEKSGNTYRQDILRVVLVAMRVLSLEELAITAGLPQQPHGYNDGSLENGEIAELIQQCGHFLLLQGGKVYFFHKSARDYLLAADGESTLLSPLHLLDHARIAHRYLAGHCSTLKPRHFPDLESIVNRKLQRSEVQRLQDTSYIHCHWITHVLKAGDHFTDYLLVSAFFRNHFLPWLEIMGYLGELSRSIQMIQGLMSASAMVWTWQGLAEIDPVARASLADILYDAFRFALRCRDSIASDPTQDDGGGFDRDIVLSSDAKICGTRASGQSVLWETTTGLRKIRLAGRTTFLQYLGTLSPWAFSADSAIAMAIVEETLVLVNTTSLEPPVYTKMGGQVRGVDSAVFTFNRDNTMLAIALRPTQDGIYLIDTRSGFVLHILQSPHSVGALAFSPAGRLAAGPAETEDRRLLLWDAPYTGRCIPIVLPEGKRGLLGTLASAFHLSSGKDTRWGVRMISWSPEGESMVMAGASWRPKDFEKKGLMDHHVFKITGIDNALPRSRLHWTCPSRLGARGRFSTYCRNLSDPTALCILDRHHFAAAWPMCTVIGTPNGCFTLRRLGDRVHSLRFSSDKKFVLINEVAVELDNLAEHQQAPCLAYSDSWVSWDRTEIVRLPHDLHWGDYDIGSCSTPGCLAISDSSAGGMLFLSPGVTVTLGRDGGKGRPKKEDKVRPVEAGGVLEGRTGAPGSAGGPGVMMEELGMFDLLSWPLKV</sequence>
<dbReference type="InterPro" id="IPR007111">
    <property type="entry name" value="NACHT_NTPase"/>
</dbReference>
<dbReference type="Proteomes" id="UP001187682">
    <property type="component" value="Unassembled WGS sequence"/>
</dbReference>
<proteinExistence type="predicted"/>
<dbReference type="InterPro" id="IPR056884">
    <property type="entry name" value="NPHP3-like_N"/>
</dbReference>
<dbReference type="Pfam" id="PF24883">
    <property type="entry name" value="NPHP3_N"/>
    <property type="match status" value="1"/>
</dbReference>
<dbReference type="PANTHER" id="PTHR10039:SF14">
    <property type="entry name" value="NACHT DOMAIN-CONTAINING PROTEIN"/>
    <property type="match status" value="1"/>
</dbReference>
<evidence type="ECO:0000256" key="1">
    <source>
        <dbReference type="ARBA" id="ARBA00022737"/>
    </source>
</evidence>
<keyword evidence="1" id="KW-0677">Repeat</keyword>
<dbReference type="EMBL" id="ONZQ02000011">
    <property type="protein sequence ID" value="SPO04841.1"/>
    <property type="molecule type" value="Genomic_DNA"/>
</dbReference>
<comment type="caution">
    <text evidence="4">The sequence shown here is derived from an EMBL/GenBank/DDBJ whole genome shotgun (WGS) entry which is preliminary data.</text>
</comment>
<dbReference type="SUPFAM" id="SSF69322">
    <property type="entry name" value="Tricorn protease domain 2"/>
    <property type="match status" value="1"/>
</dbReference>
<evidence type="ECO:0000256" key="2">
    <source>
        <dbReference type="SAM" id="MobiDB-lite"/>
    </source>
</evidence>
<accession>A0AAE8N1T1</accession>
<reference evidence="4" key="1">
    <citation type="submission" date="2018-03" db="EMBL/GenBank/DDBJ databases">
        <authorList>
            <person name="Guldener U."/>
        </authorList>
    </citation>
    <scope>NUCLEOTIDE SEQUENCE</scope>
</reference>
<evidence type="ECO:0000313" key="4">
    <source>
        <dbReference type="EMBL" id="SPO04841.1"/>
    </source>
</evidence>
<dbReference type="Gene3D" id="3.40.50.300">
    <property type="entry name" value="P-loop containing nucleotide triphosphate hydrolases"/>
    <property type="match status" value="1"/>
</dbReference>
<dbReference type="InterPro" id="IPR015943">
    <property type="entry name" value="WD40/YVTN_repeat-like_dom_sf"/>
</dbReference>